<feature type="transmembrane region" description="Helical" evidence="6">
    <location>
        <begin position="36"/>
        <end position="59"/>
    </location>
</feature>
<dbReference type="PANTHER" id="PTHR31123">
    <property type="entry name" value="ACCUMULATION OF DYADS PROTEIN 2-RELATED"/>
    <property type="match status" value="1"/>
</dbReference>
<comment type="caution">
    <text evidence="7">The sequence shown here is derived from an EMBL/GenBank/DDBJ whole genome shotgun (WGS) entry which is preliminary data.</text>
</comment>
<sequence length="195" mass="19971">MVGAGGNPLILGLPIFAVGALALGMVLIGFMPATALGAIVPIVLFATGLYLAVVTVWAAVLGQTMVAGITGTFSGFWLSLAGLLLGLQHNWYGIAAADAAKTQELFFIAWGCLFVFLLVPCLRLPAVYPAVVGLVVAACAIAAASAHLGNANLLKVSGYIILVLAFLGFYAFVNVGLTAMGAKRPFPPLGRPLVS</sequence>
<keyword evidence="3 6" id="KW-0812">Transmembrane</keyword>
<feature type="transmembrane region" description="Helical" evidence="6">
    <location>
        <begin position="127"/>
        <end position="147"/>
    </location>
</feature>
<comment type="similarity">
    <text evidence="2">Belongs to the acetate uptake transporter (AceTr) (TC 2.A.96) family.</text>
</comment>
<evidence type="ECO:0000313" key="7">
    <source>
        <dbReference type="EMBL" id="NKQ58651.1"/>
    </source>
</evidence>
<comment type="subcellular location">
    <subcellularLocation>
        <location evidence="1">Membrane</location>
        <topology evidence="1">Multi-pass membrane protein</topology>
    </subcellularLocation>
</comment>
<evidence type="ECO:0000313" key="8">
    <source>
        <dbReference type="Proteomes" id="UP000715441"/>
    </source>
</evidence>
<keyword evidence="8" id="KW-1185">Reference proteome</keyword>
<dbReference type="PANTHER" id="PTHR31123:SF4">
    <property type="entry name" value="PROTEIN ALCS"/>
    <property type="match status" value="1"/>
</dbReference>
<feature type="transmembrane region" description="Helical" evidence="6">
    <location>
        <begin position="9"/>
        <end position="30"/>
    </location>
</feature>
<evidence type="ECO:0000256" key="1">
    <source>
        <dbReference type="ARBA" id="ARBA00004141"/>
    </source>
</evidence>
<evidence type="ECO:0000256" key="6">
    <source>
        <dbReference type="SAM" id="Phobius"/>
    </source>
</evidence>
<feature type="transmembrane region" description="Helical" evidence="6">
    <location>
        <begin position="66"/>
        <end position="85"/>
    </location>
</feature>
<feature type="transmembrane region" description="Helical" evidence="6">
    <location>
        <begin position="105"/>
        <end position="122"/>
    </location>
</feature>
<keyword evidence="5 6" id="KW-0472">Membrane</keyword>
<dbReference type="Proteomes" id="UP000715441">
    <property type="component" value="Unassembled WGS sequence"/>
</dbReference>
<accession>A0ABX1JJ36</accession>
<evidence type="ECO:0000256" key="4">
    <source>
        <dbReference type="ARBA" id="ARBA00022989"/>
    </source>
</evidence>
<proteinExistence type="inferred from homology"/>
<dbReference type="InterPro" id="IPR000791">
    <property type="entry name" value="Gpr1/Fun34/SatP-like"/>
</dbReference>
<reference evidence="7 8" key="1">
    <citation type="submission" date="2020-04" db="EMBL/GenBank/DDBJ databases">
        <title>Novel species.</title>
        <authorList>
            <person name="Teo W.F.A."/>
            <person name="Lipun K."/>
            <person name="Srisuk N."/>
            <person name="Duangmal K."/>
        </authorList>
    </citation>
    <scope>NUCLEOTIDE SEQUENCE [LARGE SCALE GENOMIC DNA]</scope>
    <source>
        <strain evidence="7 8">K13G38</strain>
    </source>
</reference>
<feature type="transmembrane region" description="Helical" evidence="6">
    <location>
        <begin position="159"/>
        <end position="182"/>
    </location>
</feature>
<evidence type="ECO:0000256" key="3">
    <source>
        <dbReference type="ARBA" id="ARBA00022692"/>
    </source>
</evidence>
<evidence type="ECO:0000256" key="5">
    <source>
        <dbReference type="ARBA" id="ARBA00023136"/>
    </source>
</evidence>
<organism evidence="7 8">
    <name type="scientific">Amycolatopsis acididurans</name>
    <dbReference type="NCBI Taxonomy" id="2724524"/>
    <lineage>
        <taxon>Bacteria</taxon>
        <taxon>Bacillati</taxon>
        <taxon>Actinomycetota</taxon>
        <taxon>Actinomycetes</taxon>
        <taxon>Pseudonocardiales</taxon>
        <taxon>Pseudonocardiaceae</taxon>
        <taxon>Amycolatopsis</taxon>
    </lineage>
</organism>
<gene>
    <name evidence="7" type="ORF">HFP15_37990</name>
</gene>
<name>A0ABX1JJ36_9PSEU</name>
<dbReference type="Pfam" id="PF01184">
    <property type="entry name" value="Gpr1_Fun34_YaaH"/>
    <property type="match status" value="1"/>
</dbReference>
<evidence type="ECO:0000256" key="2">
    <source>
        <dbReference type="ARBA" id="ARBA00005587"/>
    </source>
</evidence>
<protein>
    <submittedName>
        <fullName evidence="7">Uncharacterized protein</fullName>
    </submittedName>
</protein>
<dbReference type="EMBL" id="JAAXLS010000062">
    <property type="protein sequence ID" value="NKQ58651.1"/>
    <property type="molecule type" value="Genomic_DNA"/>
</dbReference>
<keyword evidence="4 6" id="KW-1133">Transmembrane helix</keyword>
<dbReference type="InterPro" id="IPR051633">
    <property type="entry name" value="AceTr"/>
</dbReference>